<accession>A0A7R9L2T0</accession>
<sequence>MSTYAMSMTSMSSISNGMGGHGCGAQSMATNGSTGAAAVVTKARPKKVEVRWLESESEMYLKQWQHRYHQLVGLDDEFDDMCKSNKRFKKSLFGISSEPMLADGPEFARRRRNMAAAADDESSDGEDNDSFENMRLTSVKRFVNKNDIVFNEKERQFSIDLNKRLELLAKDQAALTNGVDAAIDETVLKARQPKTPRGSAGNGGGGQRDRSRPPRPRPPPIRRQIFKCEHIGCSYQSDRNFNFLRHKRTHRKTNGTAGADGCGGDDSVSAAAANGVVKVLTNLCVAVKSSATGPTIHGLTTLDHHIINGGPNPKLYITQTSNTSDTASTMSSSSQLSITTSGSIGGST</sequence>
<feature type="non-terminal residue" evidence="2">
    <location>
        <position position="348"/>
    </location>
</feature>
<name>A0A7R9L2T0_9ACAR</name>
<dbReference type="EMBL" id="OC868051">
    <property type="protein sequence ID" value="CAD7633835.1"/>
    <property type="molecule type" value="Genomic_DNA"/>
</dbReference>
<gene>
    <name evidence="2" type="ORF">OSB1V03_LOCUS14231</name>
</gene>
<evidence type="ECO:0000256" key="1">
    <source>
        <dbReference type="SAM" id="MobiDB-lite"/>
    </source>
</evidence>
<feature type="region of interest" description="Disordered" evidence="1">
    <location>
        <begin position="187"/>
        <end position="223"/>
    </location>
</feature>
<organism evidence="2">
    <name type="scientific">Medioppia subpectinata</name>
    <dbReference type="NCBI Taxonomy" id="1979941"/>
    <lineage>
        <taxon>Eukaryota</taxon>
        <taxon>Metazoa</taxon>
        <taxon>Ecdysozoa</taxon>
        <taxon>Arthropoda</taxon>
        <taxon>Chelicerata</taxon>
        <taxon>Arachnida</taxon>
        <taxon>Acari</taxon>
        <taxon>Acariformes</taxon>
        <taxon>Sarcoptiformes</taxon>
        <taxon>Oribatida</taxon>
        <taxon>Brachypylina</taxon>
        <taxon>Oppioidea</taxon>
        <taxon>Oppiidae</taxon>
        <taxon>Medioppia</taxon>
    </lineage>
</organism>
<evidence type="ECO:0000313" key="3">
    <source>
        <dbReference type="Proteomes" id="UP000759131"/>
    </source>
</evidence>
<dbReference type="OrthoDB" id="10600586at2759"/>
<proteinExistence type="predicted"/>
<dbReference type="AlphaFoldDB" id="A0A7R9L2T0"/>
<reference evidence="2" key="1">
    <citation type="submission" date="2020-11" db="EMBL/GenBank/DDBJ databases">
        <authorList>
            <person name="Tran Van P."/>
        </authorList>
    </citation>
    <scope>NUCLEOTIDE SEQUENCE</scope>
</reference>
<keyword evidence="3" id="KW-1185">Reference proteome</keyword>
<dbReference type="Proteomes" id="UP000759131">
    <property type="component" value="Unassembled WGS sequence"/>
</dbReference>
<dbReference type="EMBL" id="CAJPIZ010013476">
    <property type="protein sequence ID" value="CAG2114265.1"/>
    <property type="molecule type" value="Genomic_DNA"/>
</dbReference>
<protein>
    <submittedName>
        <fullName evidence="2">Uncharacterized protein</fullName>
    </submittedName>
</protein>
<feature type="compositionally biased region" description="Low complexity" evidence="1">
    <location>
        <begin position="320"/>
        <end position="342"/>
    </location>
</feature>
<evidence type="ECO:0000313" key="2">
    <source>
        <dbReference type="EMBL" id="CAD7633835.1"/>
    </source>
</evidence>
<feature type="region of interest" description="Disordered" evidence="1">
    <location>
        <begin position="319"/>
        <end position="348"/>
    </location>
</feature>